<dbReference type="SUPFAM" id="SSF109604">
    <property type="entry name" value="HD-domain/PDEase-like"/>
    <property type="match status" value="1"/>
</dbReference>
<dbReference type="RefSeq" id="WP_077244604.1">
    <property type="nucleotide sequence ID" value="NZ_MUZR01000045.1"/>
</dbReference>
<dbReference type="PROSITE" id="PS51833">
    <property type="entry name" value="HDOD"/>
    <property type="match status" value="1"/>
</dbReference>
<dbReference type="STRING" id="252474.B1A74_10460"/>
<evidence type="ECO:0000313" key="3">
    <source>
        <dbReference type="Proteomes" id="UP000189177"/>
    </source>
</evidence>
<gene>
    <name evidence="2" type="ORF">B1A74_10460</name>
</gene>
<proteinExistence type="predicted"/>
<reference evidence="2 3" key="1">
    <citation type="submission" date="2017-02" db="EMBL/GenBank/DDBJ databases">
        <title>Genomic diversity within the haloalkaliphilic genus Thioalkalivibrio.</title>
        <authorList>
            <person name="Ahn A.-C."/>
            <person name="Meier-Kolthoff J."/>
            <person name="Overmars L."/>
            <person name="Richter M."/>
            <person name="Woyke T."/>
            <person name="Sorokin D.Y."/>
            <person name="Muyzer G."/>
        </authorList>
    </citation>
    <scope>NUCLEOTIDE SEQUENCE [LARGE SCALE GENOMIC DNA]</scope>
    <source>
        <strain evidence="2 3">HL17</strain>
    </source>
</reference>
<accession>A0A1V2ZWQ8</accession>
<dbReference type="AlphaFoldDB" id="A0A1V2ZWQ8"/>
<evidence type="ECO:0000313" key="2">
    <source>
        <dbReference type="EMBL" id="OOC09550.1"/>
    </source>
</evidence>
<dbReference type="PANTHER" id="PTHR33525:SF3">
    <property type="entry name" value="RIBONUCLEASE Y"/>
    <property type="match status" value="1"/>
</dbReference>
<dbReference type="PANTHER" id="PTHR33525">
    <property type="match status" value="1"/>
</dbReference>
<dbReference type="Pfam" id="PF08668">
    <property type="entry name" value="HDOD"/>
    <property type="match status" value="1"/>
</dbReference>
<dbReference type="Gene3D" id="1.10.3210.10">
    <property type="entry name" value="Hypothetical protein af1432"/>
    <property type="match status" value="1"/>
</dbReference>
<comment type="caution">
    <text evidence="2">The sequence shown here is derived from an EMBL/GenBank/DDBJ whole genome shotgun (WGS) entry which is preliminary data.</text>
</comment>
<dbReference type="OrthoDB" id="598113at2"/>
<dbReference type="EMBL" id="MUZR01000045">
    <property type="protein sequence ID" value="OOC09550.1"/>
    <property type="molecule type" value="Genomic_DNA"/>
</dbReference>
<protein>
    <submittedName>
        <fullName evidence="2">HDOD domain-containing protein</fullName>
    </submittedName>
</protein>
<dbReference type="InterPro" id="IPR018490">
    <property type="entry name" value="cNMP-bd_dom_sf"/>
</dbReference>
<sequence length="405" mass="44840">MHEALTLDPVVPRLKPFADLGESGRRELIRHARTIDLKPGQKVYAREEYRHLVFLLKGRMVLAHGDKAHTVEDDDPAALEPLFAPHDYRTHAVAARPSTLVRFDRNVYETQLNCVGDAMEVGEVDLTAQEGELLANIFQKAQTGELALPQLPDVALHLQEAIDEPDIEIRRVTEIVERDPSTASRLLSVANSPAMGSRREITRLGDAIARLGLERTRQLVLALAAQQVFIDRQSPYRTLMEQLWRQSTRISAIAFVLADESGAADRQRALLAGLLHRVGALPVLGEIASREEQPDAVEVEHVIQRLESMTGELVAQQWGLASDIMAAIRDSGGPEQPDAAPLTDIVRIARNACLRDASEVERARAIPLENLQAIRRLGFTLDENGELAAVEKARPKIEALMQELA</sequence>
<feature type="domain" description="HDOD" evidence="1">
    <location>
        <begin position="148"/>
        <end position="334"/>
    </location>
</feature>
<dbReference type="InterPro" id="IPR052340">
    <property type="entry name" value="RNase_Y/CdgJ"/>
</dbReference>
<keyword evidence="3" id="KW-1185">Reference proteome</keyword>
<organism evidence="2 3">
    <name type="scientific">Thioalkalivibrio halophilus</name>
    <dbReference type="NCBI Taxonomy" id="252474"/>
    <lineage>
        <taxon>Bacteria</taxon>
        <taxon>Pseudomonadati</taxon>
        <taxon>Pseudomonadota</taxon>
        <taxon>Gammaproteobacteria</taxon>
        <taxon>Chromatiales</taxon>
        <taxon>Ectothiorhodospiraceae</taxon>
        <taxon>Thioalkalivibrio</taxon>
    </lineage>
</organism>
<dbReference type="Proteomes" id="UP000189177">
    <property type="component" value="Unassembled WGS sequence"/>
</dbReference>
<name>A0A1V2ZWQ8_9GAMM</name>
<evidence type="ECO:0000259" key="1">
    <source>
        <dbReference type="PROSITE" id="PS51833"/>
    </source>
</evidence>
<dbReference type="SUPFAM" id="SSF51206">
    <property type="entry name" value="cAMP-binding domain-like"/>
    <property type="match status" value="1"/>
</dbReference>
<dbReference type="InterPro" id="IPR013976">
    <property type="entry name" value="HDOD"/>
</dbReference>